<evidence type="ECO:0000313" key="8">
    <source>
        <dbReference type="Proteomes" id="UP000039324"/>
    </source>
</evidence>
<dbReference type="InterPro" id="IPR002110">
    <property type="entry name" value="Ankyrin_rpt"/>
</dbReference>
<comment type="similarity">
    <text evidence="1">Belongs to the SKP1 family.</text>
</comment>
<protein>
    <recommendedName>
        <fullName evidence="6">SKP1 component POZ domain-containing protein</fullName>
    </recommendedName>
</protein>
<dbReference type="Pfam" id="PF12796">
    <property type="entry name" value="Ank_2"/>
    <property type="match status" value="2"/>
</dbReference>
<dbReference type="InterPro" id="IPR001232">
    <property type="entry name" value="SKP1-like"/>
</dbReference>
<dbReference type="SUPFAM" id="SSF48403">
    <property type="entry name" value="Ankyrin repeat"/>
    <property type="match status" value="1"/>
</dbReference>
<dbReference type="InterPro" id="IPR011333">
    <property type="entry name" value="SKP1/BTB/POZ_sf"/>
</dbReference>
<keyword evidence="2" id="KW-0677">Repeat</keyword>
<dbReference type="PROSITE" id="PS50088">
    <property type="entry name" value="ANK_REPEAT"/>
    <property type="match status" value="2"/>
</dbReference>
<dbReference type="InterPro" id="IPR036770">
    <property type="entry name" value="Ankyrin_rpt-contain_sf"/>
</dbReference>
<evidence type="ECO:0000256" key="2">
    <source>
        <dbReference type="ARBA" id="ARBA00022737"/>
    </source>
</evidence>
<keyword evidence="5" id="KW-0812">Transmembrane</keyword>
<sequence length="352" mass="38657">MPTSNRTGVCPVLASIVIIIGLLCNGIDSVVLRSSDGVLHRINTSTAVAQSQVLNHLISDIGESDDPVPVPNVANVELEPIVEYMNNVTDDKTGRATELARDSIGAMALEDQCRLLEAADYLIVQSLIHVIAAGRSWADIRAMREFLPTNCFWLLLYKAQSTSRLNEMADTNEQKAIARQVLGLLVHPGNATVVNRAEWSPHLNLLHWAVVKNEETVVELLLKVHGIDVNARGHIFSETPLHLAAVMGHSTIVKLLLKAPGVDVNARDVSLLSPLHYAVTTGQTAIVELLLNAPGIDIDARDDKRETPLRLATRFGHDDIIRLLRDARRPASTTRRVKKALSGWLRKLCLRP</sequence>
<evidence type="ECO:0000256" key="3">
    <source>
        <dbReference type="ARBA" id="ARBA00023043"/>
    </source>
</evidence>
<dbReference type="Gene3D" id="3.30.710.10">
    <property type="entry name" value="Potassium Channel Kv1.1, Chain A"/>
    <property type="match status" value="1"/>
</dbReference>
<keyword evidence="5" id="KW-1133">Transmembrane helix</keyword>
<evidence type="ECO:0000313" key="7">
    <source>
        <dbReference type="EMBL" id="CEO96159.1"/>
    </source>
</evidence>
<evidence type="ECO:0000256" key="5">
    <source>
        <dbReference type="SAM" id="Phobius"/>
    </source>
</evidence>
<dbReference type="SMART" id="SM00512">
    <property type="entry name" value="Skp1"/>
    <property type="match status" value="1"/>
</dbReference>
<reference evidence="7 8" key="1">
    <citation type="submission" date="2015-02" db="EMBL/GenBank/DDBJ databases">
        <authorList>
            <person name="Chooi Y.-H."/>
        </authorList>
    </citation>
    <scope>NUCLEOTIDE SEQUENCE [LARGE SCALE GENOMIC DNA]</scope>
    <source>
        <strain evidence="7">E3</strain>
    </source>
</reference>
<dbReference type="GO" id="GO:0006511">
    <property type="term" value="P:ubiquitin-dependent protein catabolic process"/>
    <property type="evidence" value="ECO:0007669"/>
    <property type="project" value="InterPro"/>
</dbReference>
<dbReference type="AlphaFoldDB" id="A0A0G4ILY5"/>
<organism evidence="7 8">
    <name type="scientific">Plasmodiophora brassicae</name>
    <name type="common">Clubroot disease agent</name>
    <dbReference type="NCBI Taxonomy" id="37360"/>
    <lineage>
        <taxon>Eukaryota</taxon>
        <taxon>Sar</taxon>
        <taxon>Rhizaria</taxon>
        <taxon>Endomyxa</taxon>
        <taxon>Phytomyxea</taxon>
        <taxon>Plasmodiophorida</taxon>
        <taxon>Plasmodiophoridae</taxon>
        <taxon>Plasmodiophora</taxon>
    </lineage>
</organism>
<dbReference type="SUPFAM" id="SSF54695">
    <property type="entry name" value="POZ domain"/>
    <property type="match status" value="1"/>
</dbReference>
<dbReference type="STRING" id="37360.A0A0G4ILY5"/>
<accession>A0A0G4ILY5</accession>
<dbReference type="EMBL" id="CDSF01000046">
    <property type="protein sequence ID" value="CEO96159.1"/>
    <property type="molecule type" value="Genomic_DNA"/>
</dbReference>
<dbReference type="GO" id="GO:0010468">
    <property type="term" value="P:regulation of gene expression"/>
    <property type="evidence" value="ECO:0007669"/>
    <property type="project" value="TreeGrafter"/>
</dbReference>
<dbReference type="Pfam" id="PF03931">
    <property type="entry name" value="Skp1_POZ"/>
    <property type="match status" value="1"/>
</dbReference>
<gene>
    <name evidence="7" type="ORF">PBRA_004849</name>
</gene>
<dbReference type="GO" id="GO:0005634">
    <property type="term" value="C:nucleus"/>
    <property type="evidence" value="ECO:0007669"/>
    <property type="project" value="TreeGrafter"/>
</dbReference>
<feature type="repeat" description="ANK" evidence="4">
    <location>
        <begin position="270"/>
        <end position="303"/>
    </location>
</feature>
<dbReference type="Proteomes" id="UP000039324">
    <property type="component" value="Unassembled WGS sequence"/>
</dbReference>
<keyword evidence="5" id="KW-0472">Membrane</keyword>
<dbReference type="InterPro" id="IPR016073">
    <property type="entry name" value="Skp1_comp_POZ"/>
</dbReference>
<proteinExistence type="inferred from homology"/>
<dbReference type="PROSITE" id="PS50297">
    <property type="entry name" value="ANK_REP_REGION"/>
    <property type="match status" value="2"/>
</dbReference>
<feature type="domain" description="SKP1 component POZ" evidence="6">
    <location>
        <begin position="29"/>
        <end position="86"/>
    </location>
</feature>
<dbReference type="Gene3D" id="1.25.40.20">
    <property type="entry name" value="Ankyrin repeat-containing domain"/>
    <property type="match status" value="2"/>
</dbReference>
<keyword evidence="3 4" id="KW-0040">ANK repeat</keyword>
<dbReference type="PANTHER" id="PTHR24124">
    <property type="entry name" value="ANKYRIN REPEAT FAMILY A"/>
    <property type="match status" value="1"/>
</dbReference>
<dbReference type="SMART" id="SM00248">
    <property type="entry name" value="ANK"/>
    <property type="match status" value="4"/>
</dbReference>
<dbReference type="OrthoDB" id="341259at2759"/>
<name>A0A0G4ILY5_PLABS</name>
<evidence type="ECO:0000256" key="4">
    <source>
        <dbReference type="PROSITE-ProRule" id="PRU00023"/>
    </source>
</evidence>
<dbReference type="PANTHER" id="PTHR24124:SF14">
    <property type="entry name" value="CHROMOSOME UNDETERMINED SCAFFOLD_25, WHOLE GENOME SHOTGUN SEQUENCE"/>
    <property type="match status" value="1"/>
</dbReference>
<keyword evidence="8" id="KW-1185">Reference proteome</keyword>
<feature type="transmembrane region" description="Helical" evidence="5">
    <location>
        <begin position="12"/>
        <end position="32"/>
    </location>
</feature>
<evidence type="ECO:0000259" key="6">
    <source>
        <dbReference type="Pfam" id="PF03931"/>
    </source>
</evidence>
<evidence type="ECO:0000256" key="1">
    <source>
        <dbReference type="ARBA" id="ARBA00009993"/>
    </source>
</evidence>
<feature type="repeat" description="ANK" evidence="4">
    <location>
        <begin position="236"/>
        <end position="269"/>
    </location>
</feature>